<dbReference type="GO" id="GO:0004252">
    <property type="term" value="F:serine-type endopeptidase activity"/>
    <property type="evidence" value="ECO:0007669"/>
    <property type="project" value="InterPro"/>
</dbReference>
<evidence type="ECO:0000256" key="3">
    <source>
        <dbReference type="ARBA" id="ARBA00009370"/>
    </source>
</evidence>
<dbReference type="PROSITE" id="PS00501">
    <property type="entry name" value="SPASE_I_1"/>
    <property type="match status" value="1"/>
</dbReference>
<dbReference type="InterPro" id="IPR036286">
    <property type="entry name" value="LexA/Signal_pep-like_sf"/>
</dbReference>
<comment type="catalytic activity">
    <reaction evidence="1 8">
        <text>Cleavage of hydrophobic, N-terminal signal or leader sequences from secreted and periplasmic proteins.</text>
        <dbReference type="EC" id="3.4.21.89"/>
    </reaction>
</comment>
<dbReference type="PRINTS" id="PR00727">
    <property type="entry name" value="LEADERPTASE"/>
</dbReference>
<feature type="transmembrane region" description="Helical" evidence="8">
    <location>
        <begin position="71"/>
        <end position="89"/>
    </location>
</feature>
<accession>G7GVN4</accession>
<dbReference type="InterPro" id="IPR019758">
    <property type="entry name" value="Pept_S26A_signal_pept_1_CS"/>
</dbReference>
<dbReference type="NCBIfam" id="TIGR02227">
    <property type="entry name" value="sigpep_I_bact"/>
    <property type="match status" value="1"/>
</dbReference>
<gene>
    <name evidence="11" type="primary">lepB</name>
    <name evidence="11" type="ORF">GOAMR_71_00120</name>
</gene>
<protein>
    <recommendedName>
        <fullName evidence="4 8">Signal peptidase I</fullName>
        <ecNumber evidence="4 8">3.4.21.89</ecNumber>
    </recommendedName>
</protein>
<dbReference type="AlphaFoldDB" id="G7GVN4"/>
<feature type="active site" evidence="7">
    <location>
        <position position="178"/>
    </location>
</feature>
<dbReference type="Proteomes" id="UP000006023">
    <property type="component" value="Unassembled WGS sequence"/>
</dbReference>
<proteinExistence type="inferred from homology"/>
<dbReference type="SUPFAM" id="SSF51306">
    <property type="entry name" value="LexA/Signal peptidase"/>
    <property type="match status" value="1"/>
</dbReference>
<evidence type="ECO:0000256" key="8">
    <source>
        <dbReference type="RuleBase" id="RU362042"/>
    </source>
</evidence>
<dbReference type="InterPro" id="IPR019533">
    <property type="entry name" value="Peptidase_S26"/>
</dbReference>
<dbReference type="GO" id="GO:0005886">
    <property type="term" value="C:plasma membrane"/>
    <property type="evidence" value="ECO:0007669"/>
    <property type="project" value="UniProtKB-SubCell"/>
</dbReference>
<evidence type="ECO:0000313" key="12">
    <source>
        <dbReference type="Proteomes" id="UP000006023"/>
    </source>
</evidence>
<comment type="similarity">
    <text evidence="3 8">Belongs to the peptidase S26 family.</text>
</comment>
<comment type="subcellular location">
    <subcellularLocation>
        <location evidence="2">Cell membrane</location>
        <topology evidence="2">Single-pass type II membrane protein</topology>
    </subcellularLocation>
    <subcellularLocation>
        <location evidence="8">Membrane</location>
        <topology evidence="8">Single-pass type II membrane protein</topology>
    </subcellularLocation>
</comment>
<dbReference type="EMBL" id="BAED01000071">
    <property type="protein sequence ID" value="GAB07659.1"/>
    <property type="molecule type" value="Genomic_DNA"/>
</dbReference>
<evidence type="ECO:0000256" key="9">
    <source>
        <dbReference type="SAM" id="MobiDB-lite"/>
    </source>
</evidence>
<evidence type="ECO:0000256" key="5">
    <source>
        <dbReference type="ARBA" id="ARBA00022670"/>
    </source>
</evidence>
<dbReference type="Gene3D" id="2.10.109.10">
    <property type="entry name" value="Umud Fragment, subunit A"/>
    <property type="match status" value="1"/>
</dbReference>
<dbReference type="eggNOG" id="COG0681">
    <property type="taxonomic scope" value="Bacteria"/>
</dbReference>
<dbReference type="PANTHER" id="PTHR43390:SF1">
    <property type="entry name" value="CHLOROPLAST PROCESSING PEPTIDASE"/>
    <property type="match status" value="1"/>
</dbReference>
<evidence type="ECO:0000259" key="10">
    <source>
        <dbReference type="Pfam" id="PF10502"/>
    </source>
</evidence>
<evidence type="ECO:0000256" key="4">
    <source>
        <dbReference type="ARBA" id="ARBA00013208"/>
    </source>
</evidence>
<dbReference type="PROSITE" id="PS00761">
    <property type="entry name" value="SPASE_I_3"/>
    <property type="match status" value="1"/>
</dbReference>
<dbReference type="STRING" id="1075090.GOAMR_71_00120"/>
<evidence type="ECO:0000256" key="1">
    <source>
        <dbReference type="ARBA" id="ARBA00000677"/>
    </source>
</evidence>
<dbReference type="EC" id="3.4.21.89" evidence="4 8"/>
<dbReference type="Pfam" id="PF10502">
    <property type="entry name" value="Peptidase_S26"/>
    <property type="match status" value="1"/>
</dbReference>
<keyword evidence="8" id="KW-0812">Transmembrane</keyword>
<evidence type="ECO:0000313" key="11">
    <source>
        <dbReference type="EMBL" id="GAB07659.1"/>
    </source>
</evidence>
<dbReference type="GO" id="GO:0009003">
    <property type="term" value="F:signal peptidase activity"/>
    <property type="evidence" value="ECO:0007669"/>
    <property type="project" value="UniProtKB-EC"/>
</dbReference>
<name>G7GVN4_9ACTN</name>
<dbReference type="CDD" id="cd06530">
    <property type="entry name" value="S26_SPase_I"/>
    <property type="match status" value="1"/>
</dbReference>
<keyword evidence="12" id="KW-1185">Reference proteome</keyword>
<evidence type="ECO:0000256" key="6">
    <source>
        <dbReference type="ARBA" id="ARBA00022801"/>
    </source>
</evidence>
<comment type="caution">
    <text evidence="11">The sequence shown here is derived from an EMBL/GenBank/DDBJ whole genome shotgun (WGS) entry which is preliminary data.</text>
</comment>
<dbReference type="InterPro" id="IPR019756">
    <property type="entry name" value="Pept_S26A_signal_pept_1_Ser-AS"/>
</dbReference>
<evidence type="ECO:0000256" key="7">
    <source>
        <dbReference type="PIRSR" id="PIRSR600223-1"/>
    </source>
</evidence>
<dbReference type="SMR" id="G7GVN4"/>
<feature type="active site" evidence="7">
    <location>
        <position position="99"/>
    </location>
</feature>
<keyword evidence="5 8" id="KW-0645">Protease</keyword>
<feature type="domain" description="Peptidase S26" evidence="10">
    <location>
        <begin position="70"/>
        <end position="280"/>
    </location>
</feature>
<feature type="compositionally biased region" description="Basic and acidic residues" evidence="9">
    <location>
        <begin position="28"/>
        <end position="47"/>
    </location>
</feature>
<dbReference type="GO" id="GO:0006465">
    <property type="term" value="P:signal peptide processing"/>
    <property type="evidence" value="ECO:0007669"/>
    <property type="project" value="InterPro"/>
</dbReference>
<evidence type="ECO:0000256" key="2">
    <source>
        <dbReference type="ARBA" id="ARBA00004401"/>
    </source>
</evidence>
<dbReference type="InterPro" id="IPR000223">
    <property type="entry name" value="Pept_S26A_signal_pept_1"/>
</dbReference>
<keyword evidence="8" id="KW-1133">Transmembrane helix</keyword>
<organism evidence="11 12">
    <name type="scientific">Gordonia amarae NBRC 15530</name>
    <dbReference type="NCBI Taxonomy" id="1075090"/>
    <lineage>
        <taxon>Bacteria</taxon>
        <taxon>Bacillati</taxon>
        <taxon>Actinomycetota</taxon>
        <taxon>Actinomycetes</taxon>
        <taxon>Mycobacteriales</taxon>
        <taxon>Gordoniaceae</taxon>
        <taxon>Gordonia</taxon>
    </lineage>
</organism>
<reference evidence="11 12" key="1">
    <citation type="submission" date="2011-11" db="EMBL/GenBank/DDBJ databases">
        <title>Whole genome shotgun sequence of Gordonia amarae NBRC 15530.</title>
        <authorList>
            <person name="Takarada H."/>
            <person name="Hosoyama A."/>
            <person name="Tsuchikane K."/>
            <person name="Katsumata H."/>
            <person name="Yamazaki S."/>
            <person name="Fujita N."/>
        </authorList>
    </citation>
    <scope>NUCLEOTIDE SEQUENCE [LARGE SCALE GENOMIC DNA]</scope>
    <source>
        <strain evidence="11 12">NBRC 15530</strain>
    </source>
</reference>
<dbReference type="PANTHER" id="PTHR43390">
    <property type="entry name" value="SIGNAL PEPTIDASE I"/>
    <property type="match status" value="1"/>
</dbReference>
<keyword evidence="6 8" id="KW-0378">Hydrolase</keyword>
<sequence>MLCDMQLGGLLGHLVPPFRPNSTTGEPTTRDTGTEATDAAHEEHVNTDDGDQGPIGATDNPEKRRSTVREIVIVVACVLLLTWVLQTFIGRQYVIPSESMEPTLHGCAGCSNDHIVIDKLAYRFGDPKPGDVVVFNAPTESWEGGWTSRRSSNVVIKGVQDGFSWFGFAPPDEYNLVKRVIATGGQTVACKNADGRGVTVDGKPLREPYIDTALQADTAAGTPTSCYGTDFGPITVPDGNVWVMGDNRLSSADSRAHITDELNGTVPVSEIRGKVRFIVFPLSRIGGMDVVNPQP</sequence>
<feature type="region of interest" description="Disordered" evidence="9">
    <location>
        <begin position="14"/>
        <end position="63"/>
    </location>
</feature>
<keyword evidence="8" id="KW-0472">Membrane</keyword>